<comment type="subcellular location">
    <subcellularLocation>
        <location evidence="1">Cell membrane</location>
        <topology evidence="1">Multi-pass membrane protein</topology>
    </subcellularLocation>
</comment>
<keyword evidence="10 14" id="KW-0472">Membrane</keyword>
<evidence type="ECO:0000256" key="8">
    <source>
        <dbReference type="ARBA" id="ARBA00023053"/>
    </source>
</evidence>
<evidence type="ECO:0000313" key="16">
    <source>
        <dbReference type="Proteomes" id="UP000198539"/>
    </source>
</evidence>
<evidence type="ECO:0000313" key="15">
    <source>
        <dbReference type="EMBL" id="SDW73305.1"/>
    </source>
</evidence>
<feature type="transmembrane region" description="Helical" evidence="14">
    <location>
        <begin position="12"/>
        <end position="31"/>
    </location>
</feature>
<dbReference type="RefSeq" id="WP_176846949.1">
    <property type="nucleotide sequence ID" value="NZ_CP061498.1"/>
</dbReference>
<dbReference type="STRING" id="564137.SAMN04488238_103211"/>
<comment type="similarity">
    <text evidence="2 13">Belongs to the sodium:solute symporter (SSF) (TC 2.A.21) family.</text>
</comment>
<dbReference type="Gene3D" id="1.20.1730.10">
    <property type="entry name" value="Sodium/glucose cotransporter"/>
    <property type="match status" value="1"/>
</dbReference>
<evidence type="ECO:0000256" key="5">
    <source>
        <dbReference type="ARBA" id="ARBA00022692"/>
    </source>
</evidence>
<sequence length="494" mass="51412">MTPANLIDTTTLWAAIAVFAAFGIVLAWRAARQNSGTVADYYLGGRDIGGLVAGLSYAATTYSAFMLVVLTGLTYRGGVGALGFELIYFAGLSLLVIFAPRFWLAARKWGFISPAEMLGARYGSPMVARLTALVGLIFLLPYCTTQMAGIGLLLSGVTGGDITLFQAVVTGAVLAVFWTLFAGLRSVAWTDAVQAAVMMGAGLLAVGFAIATIGGVGPFIAATQDTHAAWLTVPGPGLWSFNTFIALSFPWFFFAISNPQVSQRLFIMRDFGAMRRMVLWVLGFGLVFTLVAVIWGFAALQLAPGLDNTSTATPALLTSGAIPLWVALLLIIGILAAAVSTLDSIALTVGAMVARDFVGITRSDAAQIMVGRVVVVGVIVFAAWFALQSTRIVDQLAALSAAGLLVTVPPIIGAFFWSRGTASGALACMAGGALLAIYMAMVAGVSVFNPVLAFSVAGVSVALFVGVSLLTKPAKGALDFKAELAPDLARHGAW</sequence>
<dbReference type="AlphaFoldDB" id="A0A1H2VY79"/>
<organism evidence="15 16">
    <name type="scientific">Roseicitreum antarcticum</name>
    <dbReference type="NCBI Taxonomy" id="564137"/>
    <lineage>
        <taxon>Bacteria</taxon>
        <taxon>Pseudomonadati</taxon>
        <taxon>Pseudomonadota</taxon>
        <taxon>Alphaproteobacteria</taxon>
        <taxon>Rhodobacterales</taxon>
        <taxon>Paracoccaceae</taxon>
        <taxon>Roseicitreum</taxon>
    </lineage>
</organism>
<dbReference type="GO" id="GO:0005886">
    <property type="term" value="C:plasma membrane"/>
    <property type="evidence" value="ECO:0007669"/>
    <property type="project" value="UniProtKB-SubCell"/>
</dbReference>
<feature type="transmembrane region" description="Helical" evidence="14">
    <location>
        <begin position="196"/>
        <end position="217"/>
    </location>
</feature>
<reference evidence="15 16" key="1">
    <citation type="submission" date="2016-10" db="EMBL/GenBank/DDBJ databases">
        <authorList>
            <person name="de Groot N.N."/>
        </authorList>
    </citation>
    <scope>NUCLEOTIDE SEQUENCE [LARGE SCALE GENOMIC DNA]</scope>
    <source>
        <strain evidence="15 16">CGMCC 1.8894</strain>
    </source>
</reference>
<dbReference type="Pfam" id="PF00474">
    <property type="entry name" value="SSF"/>
    <property type="match status" value="1"/>
</dbReference>
<feature type="transmembrane region" description="Helical" evidence="14">
    <location>
        <begin position="86"/>
        <end position="106"/>
    </location>
</feature>
<keyword evidence="16" id="KW-1185">Reference proteome</keyword>
<keyword evidence="3" id="KW-0813">Transport</keyword>
<keyword evidence="9" id="KW-0406">Ion transport</keyword>
<keyword evidence="4" id="KW-1003">Cell membrane</keyword>
<keyword evidence="5 14" id="KW-0812">Transmembrane</keyword>
<evidence type="ECO:0000256" key="11">
    <source>
        <dbReference type="ARBA" id="ARBA00023201"/>
    </source>
</evidence>
<feature type="transmembrane region" description="Helical" evidence="14">
    <location>
        <begin position="365"/>
        <end position="385"/>
    </location>
</feature>
<evidence type="ECO:0000256" key="9">
    <source>
        <dbReference type="ARBA" id="ARBA00023065"/>
    </source>
</evidence>
<dbReference type="GO" id="GO:0015293">
    <property type="term" value="F:symporter activity"/>
    <property type="evidence" value="ECO:0007669"/>
    <property type="project" value="UniProtKB-KW"/>
</dbReference>
<feature type="transmembrane region" description="Helical" evidence="14">
    <location>
        <begin position="51"/>
        <end position="74"/>
    </location>
</feature>
<dbReference type="EMBL" id="FNOM01000003">
    <property type="protein sequence ID" value="SDW73305.1"/>
    <property type="molecule type" value="Genomic_DNA"/>
</dbReference>
<evidence type="ECO:0000256" key="10">
    <source>
        <dbReference type="ARBA" id="ARBA00023136"/>
    </source>
</evidence>
<keyword evidence="6" id="KW-0769">Symport</keyword>
<dbReference type="PANTHER" id="PTHR48086">
    <property type="entry name" value="SODIUM/PROLINE SYMPORTER-RELATED"/>
    <property type="match status" value="1"/>
</dbReference>
<feature type="transmembrane region" description="Helical" evidence="14">
    <location>
        <begin position="127"/>
        <end position="152"/>
    </location>
</feature>
<dbReference type="GO" id="GO:0006814">
    <property type="term" value="P:sodium ion transport"/>
    <property type="evidence" value="ECO:0007669"/>
    <property type="project" value="UniProtKB-KW"/>
</dbReference>
<evidence type="ECO:0000256" key="3">
    <source>
        <dbReference type="ARBA" id="ARBA00022448"/>
    </source>
</evidence>
<dbReference type="InterPro" id="IPR001734">
    <property type="entry name" value="Na/solute_symporter"/>
</dbReference>
<name>A0A1H2VY79_9RHOB</name>
<evidence type="ECO:0000256" key="2">
    <source>
        <dbReference type="ARBA" id="ARBA00006434"/>
    </source>
</evidence>
<dbReference type="InterPro" id="IPR038377">
    <property type="entry name" value="Na/Glc_symporter_sf"/>
</dbReference>
<gene>
    <name evidence="15" type="ORF">SAMN04488238_103211</name>
</gene>
<feature type="transmembrane region" description="Helical" evidence="14">
    <location>
        <begin position="237"/>
        <end position="256"/>
    </location>
</feature>
<dbReference type="PANTHER" id="PTHR48086:SF3">
    <property type="entry name" value="SODIUM_PROLINE SYMPORTER"/>
    <property type="match status" value="1"/>
</dbReference>
<evidence type="ECO:0000256" key="1">
    <source>
        <dbReference type="ARBA" id="ARBA00004651"/>
    </source>
</evidence>
<dbReference type="PROSITE" id="PS50283">
    <property type="entry name" value="NA_SOLUT_SYMP_3"/>
    <property type="match status" value="1"/>
</dbReference>
<evidence type="ECO:0000256" key="13">
    <source>
        <dbReference type="RuleBase" id="RU362091"/>
    </source>
</evidence>
<feature type="transmembrane region" description="Helical" evidence="14">
    <location>
        <begin position="424"/>
        <end position="445"/>
    </location>
</feature>
<evidence type="ECO:0000256" key="4">
    <source>
        <dbReference type="ARBA" id="ARBA00022475"/>
    </source>
</evidence>
<dbReference type="Proteomes" id="UP000198539">
    <property type="component" value="Unassembled WGS sequence"/>
</dbReference>
<comment type="catalytic activity">
    <reaction evidence="12">
        <text>L-proline(in) + Na(+)(in) = L-proline(out) + Na(+)(out)</text>
        <dbReference type="Rhea" id="RHEA:28967"/>
        <dbReference type="ChEBI" id="CHEBI:29101"/>
        <dbReference type="ChEBI" id="CHEBI:60039"/>
    </reaction>
</comment>
<evidence type="ECO:0000256" key="14">
    <source>
        <dbReference type="SAM" id="Phobius"/>
    </source>
</evidence>
<feature type="transmembrane region" description="Helical" evidence="14">
    <location>
        <begin position="277"/>
        <end position="302"/>
    </location>
</feature>
<feature type="transmembrane region" description="Helical" evidence="14">
    <location>
        <begin position="451"/>
        <end position="471"/>
    </location>
</feature>
<keyword evidence="11" id="KW-0739">Sodium transport</keyword>
<dbReference type="InterPro" id="IPR050277">
    <property type="entry name" value="Sodium:Solute_Symporter"/>
</dbReference>
<accession>A0A1H2VY79</accession>
<proteinExistence type="inferred from homology"/>
<evidence type="ECO:0000256" key="7">
    <source>
        <dbReference type="ARBA" id="ARBA00022989"/>
    </source>
</evidence>
<keyword evidence="8" id="KW-0915">Sodium</keyword>
<dbReference type="CDD" id="cd10322">
    <property type="entry name" value="SLC5sbd"/>
    <property type="match status" value="1"/>
</dbReference>
<keyword evidence="7 14" id="KW-1133">Transmembrane helix</keyword>
<evidence type="ECO:0000256" key="12">
    <source>
        <dbReference type="ARBA" id="ARBA00033708"/>
    </source>
</evidence>
<feature type="transmembrane region" description="Helical" evidence="14">
    <location>
        <begin position="322"/>
        <end position="353"/>
    </location>
</feature>
<protein>
    <submittedName>
        <fullName evidence="15">Solute:Na+ symporter, SSS family</fullName>
    </submittedName>
</protein>
<evidence type="ECO:0000256" key="6">
    <source>
        <dbReference type="ARBA" id="ARBA00022847"/>
    </source>
</evidence>
<feature type="transmembrane region" description="Helical" evidence="14">
    <location>
        <begin position="164"/>
        <end position="184"/>
    </location>
</feature>
<feature type="transmembrane region" description="Helical" evidence="14">
    <location>
        <begin position="397"/>
        <end position="417"/>
    </location>
</feature>